<name>A0AA39NRG7_ARMTA</name>
<protein>
    <recommendedName>
        <fullName evidence="3">F-box domain-containing protein</fullName>
    </recommendedName>
</protein>
<gene>
    <name evidence="1" type="ORF">EV420DRAFT_1634758</name>
</gene>
<keyword evidence="2" id="KW-1185">Reference proteome</keyword>
<dbReference type="GeneID" id="85359909"/>
<comment type="caution">
    <text evidence="1">The sequence shown here is derived from an EMBL/GenBank/DDBJ whole genome shotgun (WGS) entry which is preliminary data.</text>
</comment>
<organism evidence="1 2">
    <name type="scientific">Armillaria tabescens</name>
    <name type="common">Ringless honey mushroom</name>
    <name type="synonym">Agaricus tabescens</name>
    <dbReference type="NCBI Taxonomy" id="1929756"/>
    <lineage>
        <taxon>Eukaryota</taxon>
        <taxon>Fungi</taxon>
        <taxon>Dikarya</taxon>
        <taxon>Basidiomycota</taxon>
        <taxon>Agaricomycotina</taxon>
        <taxon>Agaricomycetes</taxon>
        <taxon>Agaricomycetidae</taxon>
        <taxon>Agaricales</taxon>
        <taxon>Marasmiineae</taxon>
        <taxon>Physalacriaceae</taxon>
        <taxon>Desarmillaria</taxon>
    </lineage>
</organism>
<accession>A0AA39NRG7</accession>
<dbReference type="Proteomes" id="UP001175211">
    <property type="component" value="Unassembled WGS sequence"/>
</dbReference>
<dbReference type="AlphaFoldDB" id="A0AA39NRG7"/>
<evidence type="ECO:0008006" key="3">
    <source>
        <dbReference type="Google" id="ProtNLM"/>
    </source>
</evidence>
<sequence length="448" mass="50831">MESPRIFELFRSNQSPLDSESGEFMRILAASQDRKGRKGILGALQSKIDATQGLLDFLKGQKSIAESNEADAVKILRQHRILNSDYLTSIFQQCLDDVHPFGPSKGANCLNPVRRAPCVNLDFGAQYEGCDYSKRLFRLGIFLVRSRGYPLRIRLRSQWDISANRIFQALLPTSSRWTDTYFSLLSKSFRSLSTCKAFFSRLERLQVSLAVSMELGLDTFGMALNIRACTTNITQPFLVFSHFPGANVHSYSSFSGSFREQISALTCLPNVRDLVLRCQKSDIDLRSPATLIHVQSLDVFEIYHPGNVSQTLDNLVFPSLKKLRTMLVAEVPSFPAQLYLGHITSLELTCRLSYDEDIDAFFLFLAPLMQLETLSIHAPRIPETLIYRLRLSPGSDQVVRYVPWLKCLDLRRSTFADEKSGTKAFLLMVESRRTNDAKELREVCLERP</sequence>
<evidence type="ECO:0000313" key="1">
    <source>
        <dbReference type="EMBL" id="KAK0470330.1"/>
    </source>
</evidence>
<proteinExistence type="predicted"/>
<evidence type="ECO:0000313" key="2">
    <source>
        <dbReference type="Proteomes" id="UP001175211"/>
    </source>
</evidence>
<dbReference type="EMBL" id="JAUEPS010000001">
    <property type="protein sequence ID" value="KAK0470330.1"/>
    <property type="molecule type" value="Genomic_DNA"/>
</dbReference>
<dbReference type="RefSeq" id="XP_060340123.1">
    <property type="nucleotide sequence ID" value="XM_060476361.1"/>
</dbReference>
<reference evidence="1" key="1">
    <citation type="submission" date="2023-06" db="EMBL/GenBank/DDBJ databases">
        <authorList>
            <consortium name="Lawrence Berkeley National Laboratory"/>
            <person name="Ahrendt S."/>
            <person name="Sahu N."/>
            <person name="Indic B."/>
            <person name="Wong-Bajracharya J."/>
            <person name="Merenyi Z."/>
            <person name="Ke H.-M."/>
            <person name="Monk M."/>
            <person name="Kocsube S."/>
            <person name="Drula E."/>
            <person name="Lipzen A."/>
            <person name="Balint B."/>
            <person name="Henrissat B."/>
            <person name="Andreopoulos B."/>
            <person name="Martin F.M."/>
            <person name="Harder C.B."/>
            <person name="Rigling D."/>
            <person name="Ford K.L."/>
            <person name="Foster G.D."/>
            <person name="Pangilinan J."/>
            <person name="Papanicolaou A."/>
            <person name="Barry K."/>
            <person name="LaButti K."/>
            <person name="Viragh M."/>
            <person name="Koriabine M."/>
            <person name="Yan M."/>
            <person name="Riley R."/>
            <person name="Champramary S."/>
            <person name="Plett K.L."/>
            <person name="Tsai I.J."/>
            <person name="Slot J."/>
            <person name="Sipos G."/>
            <person name="Plett J."/>
            <person name="Nagy L.G."/>
            <person name="Grigoriev I.V."/>
        </authorList>
    </citation>
    <scope>NUCLEOTIDE SEQUENCE</scope>
    <source>
        <strain evidence="1">CCBAS 213</strain>
    </source>
</reference>